<dbReference type="STRING" id="1344416.A0A139AIV4"/>
<feature type="region of interest" description="Disordered" evidence="4">
    <location>
        <begin position="437"/>
        <end position="457"/>
    </location>
</feature>
<feature type="repeat" description="WD" evidence="3">
    <location>
        <begin position="311"/>
        <end position="353"/>
    </location>
</feature>
<dbReference type="Pfam" id="PF00400">
    <property type="entry name" value="WD40"/>
    <property type="match status" value="2"/>
</dbReference>
<evidence type="ECO:0000256" key="5">
    <source>
        <dbReference type="SAM" id="Phobius"/>
    </source>
</evidence>
<dbReference type="EMBL" id="KQ965751">
    <property type="protein sequence ID" value="KXS16732.1"/>
    <property type="molecule type" value="Genomic_DNA"/>
</dbReference>
<dbReference type="Proteomes" id="UP000070544">
    <property type="component" value="Unassembled WGS sequence"/>
</dbReference>
<reference evidence="6 7" key="1">
    <citation type="journal article" date="2015" name="Genome Biol. Evol.">
        <title>Phylogenomic analyses indicate that early fungi evolved digesting cell walls of algal ancestors of land plants.</title>
        <authorList>
            <person name="Chang Y."/>
            <person name="Wang S."/>
            <person name="Sekimoto S."/>
            <person name="Aerts A.L."/>
            <person name="Choi C."/>
            <person name="Clum A."/>
            <person name="LaButti K.M."/>
            <person name="Lindquist E.A."/>
            <person name="Yee Ngan C."/>
            <person name="Ohm R.A."/>
            <person name="Salamov A.A."/>
            <person name="Grigoriev I.V."/>
            <person name="Spatafora J.W."/>
            <person name="Berbee M.L."/>
        </authorList>
    </citation>
    <scope>NUCLEOTIDE SEQUENCE [LARGE SCALE GENOMIC DNA]</scope>
    <source>
        <strain evidence="6 7">JEL478</strain>
    </source>
</reference>
<dbReference type="PANTHER" id="PTHR47822:SF2">
    <property type="entry name" value="F-BOX AND WD-40 DOMAIN PROTEIN 7"/>
    <property type="match status" value="1"/>
</dbReference>
<feature type="transmembrane region" description="Helical" evidence="5">
    <location>
        <begin position="660"/>
        <end position="680"/>
    </location>
</feature>
<feature type="transmembrane region" description="Helical" evidence="5">
    <location>
        <begin position="708"/>
        <end position="729"/>
    </location>
</feature>
<feature type="compositionally biased region" description="Polar residues" evidence="4">
    <location>
        <begin position="445"/>
        <end position="454"/>
    </location>
</feature>
<dbReference type="OrthoDB" id="10251741at2759"/>
<keyword evidence="7" id="KW-1185">Reference proteome</keyword>
<evidence type="ECO:0000313" key="6">
    <source>
        <dbReference type="EMBL" id="KXS16732.1"/>
    </source>
</evidence>
<proteinExistence type="predicted"/>
<feature type="compositionally biased region" description="Polar residues" evidence="4">
    <location>
        <begin position="492"/>
        <end position="506"/>
    </location>
</feature>
<keyword evidence="2" id="KW-0677">Repeat</keyword>
<keyword evidence="1 3" id="KW-0853">WD repeat</keyword>
<dbReference type="SUPFAM" id="SSF50978">
    <property type="entry name" value="WD40 repeat-like"/>
    <property type="match status" value="1"/>
</dbReference>
<gene>
    <name evidence="6" type="ORF">M427DRAFT_31117</name>
</gene>
<organism evidence="6 7">
    <name type="scientific">Gonapodya prolifera (strain JEL478)</name>
    <name type="common">Monoblepharis prolifera</name>
    <dbReference type="NCBI Taxonomy" id="1344416"/>
    <lineage>
        <taxon>Eukaryota</taxon>
        <taxon>Fungi</taxon>
        <taxon>Fungi incertae sedis</taxon>
        <taxon>Chytridiomycota</taxon>
        <taxon>Chytridiomycota incertae sedis</taxon>
        <taxon>Monoblepharidomycetes</taxon>
        <taxon>Monoblepharidales</taxon>
        <taxon>Gonapodyaceae</taxon>
        <taxon>Gonapodya</taxon>
    </lineage>
</organism>
<dbReference type="InterPro" id="IPR036322">
    <property type="entry name" value="WD40_repeat_dom_sf"/>
</dbReference>
<dbReference type="SMART" id="SM00320">
    <property type="entry name" value="WD40"/>
    <property type="match status" value="6"/>
</dbReference>
<feature type="compositionally biased region" description="Low complexity" evidence="4">
    <location>
        <begin position="507"/>
        <end position="524"/>
    </location>
</feature>
<dbReference type="AlphaFoldDB" id="A0A139AIV4"/>
<name>A0A139AIV4_GONPJ</name>
<accession>A0A139AIV4</accession>
<evidence type="ECO:0000256" key="4">
    <source>
        <dbReference type="SAM" id="MobiDB-lite"/>
    </source>
</evidence>
<dbReference type="Gene3D" id="2.130.10.10">
    <property type="entry name" value="YVTN repeat-like/Quinoprotein amine dehydrogenase"/>
    <property type="match status" value="2"/>
</dbReference>
<dbReference type="InterPro" id="IPR015943">
    <property type="entry name" value="WD40/YVTN_repeat-like_dom_sf"/>
</dbReference>
<evidence type="ECO:0000313" key="7">
    <source>
        <dbReference type="Proteomes" id="UP000070544"/>
    </source>
</evidence>
<keyword evidence="5" id="KW-0472">Membrane</keyword>
<feature type="transmembrane region" description="Helical" evidence="5">
    <location>
        <begin position="598"/>
        <end position="619"/>
    </location>
</feature>
<dbReference type="InterPro" id="IPR019775">
    <property type="entry name" value="WD40_repeat_CS"/>
</dbReference>
<protein>
    <submittedName>
        <fullName evidence="6">WD40 repeat-like protein</fullName>
    </submittedName>
</protein>
<dbReference type="PROSITE" id="PS50082">
    <property type="entry name" value="WD_REPEATS_2"/>
    <property type="match status" value="1"/>
</dbReference>
<evidence type="ECO:0000256" key="1">
    <source>
        <dbReference type="ARBA" id="ARBA00022574"/>
    </source>
</evidence>
<dbReference type="InterPro" id="IPR001680">
    <property type="entry name" value="WD40_rpt"/>
</dbReference>
<keyword evidence="5" id="KW-0812">Transmembrane</keyword>
<sequence>MSPVAPIADRSVTVPFGSSIDVTCCGVGVVLPTGGTGVGAEGTGQFSVDVSGIATPLGRPLMGHESRGSLNALHAASTLSLAKKRQSGAGLGGMGSRMSLLKGREKSDKTSYGGSSIPEPVCKGIAKLKFSKRFETEVQVVKFSSDDEYIAVGLGDGKINILHAKSTLLVQSLVPPTETSTVPSLPGAKSASTSNPLLASLESISYPCTSLAWRFDGSKGGENWTRNVLVAGYADGRFLHWHATTGVLLASKRTAESDTFGPTGSSPITSVDSSRDGSYSACVGDECVVRLWDEMENRWKGLLKGGNNPELQGPTSRSFVVRIHPHTFTTLLTAGWDNTIQLWDTRVGSAVSRIYGPYTCGESVDWDEAGQRIVSGSWRKENQVQIWDYPSGNKVETVKWSLFPDAAAKSTMIYTAGFSHPVNFEGTMTPSTVRFTRDGPGQAYSVFSGQSTSGEPRELVKDVHLPDGTATSRLFFAAGNGAHAGPAPKSQGAGSRNDLSQTTTERSPNPGSNGNGSNAAAAPPGGEAKIFGQTVFGPRCVAHITGVPSSVYSMGISYSERLAALGGSGNILYVFDLATTGDPRDLEFFFCIDLRRGVLFLAVLGTLSHGLSAFNLLALSAHHHALNGMFFLSAMGVVVCVAGIKGVLKNSPRHLRLFSIYYWFDLIASFLFTVFLSIAAPGMKDKICDAVREHPQEGFGYDECMENYPLIMATAVTTLWVGVIVRLHLTLAVHSLYNRLVREQADMTRGVVYLAVPFNYEPATSVDEEALPGYPGTSESQSLLQKH</sequence>
<evidence type="ECO:0000256" key="2">
    <source>
        <dbReference type="ARBA" id="ARBA00022737"/>
    </source>
</evidence>
<keyword evidence="5" id="KW-1133">Transmembrane helix</keyword>
<evidence type="ECO:0000256" key="3">
    <source>
        <dbReference type="PROSITE-ProRule" id="PRU00221"/>
    </source>
</evidence>
<dbReference type="PANTHER" id="PTHR47822">
    <property type="entry name" value="CARBOHYDRATE BINDING DOMAIN CONTAINING PROTEIN"/>
    <property type="match status" value="1"/>
</dbReference>
<feature type="transmembrane region" description="Helical" evidence="5">
    <location>
        <begin position="625"/>
        <end position="648"/>
    </location>
</feature>
<feature type="region of interest" description="Disordered" evidence="4">
    <location>
        <begin position="480"/>
        <end position="524"/>
    </location>
</feature>
<dbReference type="PROSITE" id="PS00678">
    <property type="entry name" value="WD_REPEATS_1"/>
    <property type="match status" value="1"/>
</dbReference>